<dbReference type="PANTHER" id="PTHR33223:SF8">
    <property type="entry name" value="OS04G0172440 PROTEIN"/>
    <property type="match status" value="1"/>
</dbReference>
<dbReference type="Proteomes" id="UP001454036">
    <property type="component" value="Unassembled WGS sequence"/>
</dbReference>
<evidence type="ECO:0000313" key="3">
    <source>
        <dbReference type="Proteomes" id="UP001454036"/>
    </source>
</evidence>
<evidence type="ECO:0000313" key="2">
    <source>
        <dbReference type="EMBL" id="GAA0146456.1"/>
    </source>
</evidence>
<accession>A0AAV3P615</accession>
<dbReference type="PANTHER" id="PTHR33223">
    <property type="entry name" value="CCHC-TYPE DOMAIN-CONTAINING PROTEIN"/>
    <property type="match status" value="1"/>
</dbReference>
<dbReference type="EMBL" id="BAABME010000934">
    <property type="protein sequence ID" value="GAA0146456.1"/>
    <property type="molecule type" value="Genomic_DNA"/>
</dbReference>
<protein>
    <recommendedName>
        <fullName evidence="1">Retrotransposon gag domain-containing protein</fullName>
    </recommendedName>
</protein>
<organism evidence="2 3">
    <name type="scientific">Lithospermum erythrorhizon</name>
    <name type="common">Purple gromwell</name>
    <name type="synonym">Lithospermum officinale var. erythrorhizon</name>
    <dbReference type="NCBI Taxonomy" id="34254"/>
    <lineage>
        <taxon>Eukaryota</taxon>
        <taxon>Viridiplantae</taxon>
        <taxon>Streptophyta</taxon>
        <taxon>Embryophyta</taxon>
        <taxon>Tracheophyta</taxon>
        <taxon>Spermatophyta</taxon>
        <taxon>Magnoliopsida</taxon>
        <taxon>eudicotyledons</taxon>
        <taxon>Gunneridae</taxon>
        <taxon>Pentapetalae</taxon>
        <taxon>asterids</taxon>
        <taxon>lamiids</taxon>
        <taxon>Boraginales</taxon>
        <taxon>Boraginaceae</taxon>
        <taxon>Boraginoideae</taxon>
        <taxon>Lithospermeae</taxon>
        <taxon>Lithospermum</taxon>
    </lineage>
</organism>
<evidence type="ECO:0000259" key="1">
    <source>
        <dbReference type="Pfam" id="PF03732"/>
    </source>
</evidence>
<dbReference type="Pfam" id="PF03732">
    <property type="entry name" value="Retrotrans_gag"/>
    <property type="match status" value="1"/>
</dbReference>
<comment type="caution">
    <text evidence="2">The sequence shown here is derived from an EMBL/GenBank/DDBJ whole genome shotgun (WGS) entry which is preliminary data.</text>
</comment>
<feature type="domain" description="Retrotransposon gag" evidence="1">
    <location>
        <begin position="6"/>
        <end position="89"/>
    </location>
</feature>
<reference evidence="2 3" key="1">
    <citation type="submission" date="2024-01" db="EMBL/GenBank/DDBJ databases">
        <title>The complete chloroplast genome sequence of Lithospermum erythrorhizon: insights into the phylogenetic relationship among Boraginaceae species and the maternal lineages of purple gromwells.</title>
        <authorList>
            <person name="Okada T."/>
            <person name="Watanabe K."/>
        </authorList>
    </citation>
    <scope>NUCLEOTIDE SEQUENCE [LARGE SCALE GENOMIC DNA]</scope>
</reference>
<sequence>MPFSDRLTRRARDWNMDLPLKTIDTYQQTADAFVTKFGTAVQKRQDERILMDIQQGKNESPRNYHNCYNNLMLNILMVDDKFAYMTFFKRLQYGKLKKGFVNANSSVQG</sequence>
<keyword evidence="3" id="KW-1185">Reference proteome</keyword>
<name>A0AAV3P615_LITER</name>
<dbReference type="AlphaFoldDB" id="A0AAV3P615"/>
<gene>
    <name evidence="2" type="ORF">LIER_06404</name>
</gene>
<proteinExistence type="predicted"/>
<dbReference type="InterPro" id="IPR005162">
    <property type="entry name" value="Retrotrans_gag_dom"/>
</dbReference>